<accession>A0ABP7JC84</accession>
<evidence type="ECO:0000256" key="1">
    <source>
        <dbReference type="SAM" id="MobiDB-lite"/>
    </source>
</evidence>
<dbReference type="InterPro" id="IPR045919">
    <property type="entry name" value="DUF6338"/>
</dbReference>
<evidence type="ECO:0000313" key="4">
    <source>
        <dbReference type="Proteomes" id="UP001500888"/>
    </source>
</evidence>
<name>A0ABP7JC84_9ACTN</name>
<keyword evidence="2" id="KW-1133">Transmembrane helix</keyword>
<reference evidence="4" key="1">
    <citation type="journal article" date="2019" name="Int. J. Syst. Evol. Microbiol.">
        <title>The Global Catalogue of Microorganisms (GCM) 10K type strain sequencing project: providing services to taxonomists for standard genome sequencing and annotation.</title>
        <authorList>
            <consortium name="The Broad Institute Genomics Platform"/>
            <consortium name="The Broad Institute Genome Sequencing Center for Infectious Disease"/>
            <person name="Wu L."/>
            <person name="Ma J."/>
        </authorList>
    </citation>
    <scope>NUCLEOTIDE SEQUENCE [LARGE SCALE GENOMIC DNA]</scope>
    <source>
        <strain evidence="4">JCM 16908</strain>
    </source>
</reference>
<feature type="transmembrane region" description="Helical" evidence="2">
    <location>
        <begin position="91"/>
        <end position="113"/>
    </location>
</feature>
<feature type="transmembrane region" description="Helical" evidence="2">
    <location>
        <begin position="45"/>
        <end position="66"/>
    </location>
</feature>
<dbReference type="RefSeq" id="WP_344951753.1">
    <property type="nucleotide sequence ID" value="NZ_BAAAZR010000046.1"/>
</dbReference>
<dbReference type="Proteomes" id="UP001500888">
    <property type="component" value="Unassembled WGS sequence"/>
</dbReference>
<keyword evidence="4" id="KW-1185">Reference proteome</keyword>
<feature type="transmembrane region" description="Helical" evidence="2">
    <location>
        <begin position="6"/>
        <end position="25"/>
    </location>
</feature>
<dbReference type="Pfam" id="PF19865">
    <property type="entry name" value="DUF6338"/>
    <property type="match status" value="1"/>
</dbReference>
<evidence type="ECO:0000256" key="2">
    <source>
        <dbReference type="SAM" id="Phobius"/>
    </source>
</evidence>
<gene>
    <name evidence="3" type="ORF">GCM10022226_74120</name>
</gene>
<comment type="caution">
    <text evidence="3">The sequence shown here is derived from an EMBL/GenBank/DDBJ whole genome shotgun (WGS) entry which is preliminary data.</text>
</comment>
<keyword evidence="2" id="KW-0472">Membrane</keyword>
<dbReference type="EMBL" id="BAAAZR010000046">
    <property type="protein sequence ID" value="GAA3840820.1"/>
    <property type="molecule type" value="Genomic_DNA"/>
</dbReference>
<organism evidence="3 4">
    <name type="scientific">Sphaerisporangium flaviroseum</name>
    <dbReference type="NCBI Taxonomy" id="509199"/>
    <lineage>
        <taxon>Bacteria</taxon>
        <taxon>Bacillati</taxon>
        <taxon>Actinomycetota</taxon>
        <taxon>Actinomycetes</taxon>
        <taxon>Streptosporangiales</taxon>
        <taxon>Streptosporangiaceae</taxon>
        <taxon>Sphaerisporangium</taxon>
    </lineage>
</organism>
<sequence length="262" mass="28232">MAPSTWAGVVVFILVIAPGLLFDLLSERRRAGRSESSFREISRVVLASLVFTGLAIMILLAVRVRLPDLLADPERWLREGTPYAMANLHRIMGSLATEMVISLGMVIIVHLVLSWRQGGATIAPVSTWTQVFKRECPKGHEAHVRVSLTSGAVYTGLVAHFSPDLEVADRELVLAPPMGARAGEGPLKPIPPEWERVVLRGSAIERMSVQYRPPQAATPMAAGQPAHEGGTTRPRAERLAGSTTPLKQAAQTSGNVSPEEGA</sequence>
<feature type="region of interest" description="Disordered" evidence="1">
    <location>
        <begin position="214"/>
        <end position="262"/>
    </location>
</feature>
<protein>
    <submittedName>
        <fullName evidence="3">Uncharacterized protein</fullName>
    </submittedName>
</protein>
<evidence type="ECO:0000313" key="3">
    <source>
        <dbReference type="EMBL" id="GAA3840820.1"/>
    </source>
</evidence>
<keyword evidence="2" id="KW-0812">Transmembrane</keyword>
<proteinExistence type="predicted"/>
<feature type="compositionally biased region" description="Polar residues" evidence="1">
    <location>
        <begin position="241"/>
        <end position="256"/>
    </location>
</feature>